<dbReference type="InterPro" id="IPR027268">
    <property type="entry name" value="Peptidase_M4/M1_CTD_sf"/>
</dbReference>
<dbReference type="OrthoDB" id="100605at2"/>
<dbReference type="PANTHER" id="PTHR11533">
    <property type="entry name" value="PROTEASE M1 ZINC METALLOPROTEASE"/>
    <property type="match status" value="1"/>
</dbReference>
<dbReference type="InterPro" id="IPR050344">
    <property type="entry name" value="Peptidase_M1_aminopeptidases"/>
</dbReference>
<keyword evidence="1" id="KW-0732">Signal</keyword>
<dbReference type="GO" id="GO:0043171">
    <property type="term" value="P:peptide catabolic process"/>
    <property type="evidence" value="ECO:0007669"/>
    <property type="project" value="TreeGrafter"/>
</dbReference>
<accession>A0A1H8GCQ1</accession>
<dbReference type="GO" id="GO:0042277">
    <property type="term" value="F:peptide binding"/>
    <property type="evidence" value="ECO:0007669"/>
    <property type="project" value="TreeGrafter"/>
</dbReference>
<dbReference type="GO" id="GO:0016020">
    <property type="term" value="C:membrane"/>
    <property type="evidence" value="ECO:0007669"/>
    <property type="project" value="TreeGrafter"/>
</dbReference>
<dbReference type="RefSeq" id="WP_089919691.1">
    <property type="nucleotide sequence ID" value="NZ_FOBB01000010.1"/>
</dbReference>
<name>A0A1H8GCQ1_9BACT</name>
<dbReference type="SUPFAM" id="SSF55486">
    <property type="entry name" value="Metalloproteases ('zincins'), catalytic domain"/>
    <property type="match status" value="1"/>
</dbReference>
<dbReference type="CDD" id="cd09603">
    <property type="entry name" value="M1_APN_like"/>
    <property type="match status" value="1"/>
</dbReference>
<dbReference type="GO" id="GO:0070006">
    <property type="term" value="F:metalloaminopeptidase activity"/>
    <property type="evidence" value="ECO:0007669"/>
    <property type="project" value="TreeGrafter"/>
</dbReference>
<feature type="chain" id="PRO_5011588155" evidence="1">
    <location>
        <begin position="20"/>
        <end position="548"/>
    </location>
</feature>
<dbReference type="Proteomes" id="UP000198984">
    <property type="component" value="Unassembled WGS sequence"/>
</dbReference>
<dbReference type="EMBL" id="FOBB01000010">
    <property type="protein sequence ID" value="SEN41088.1"/>
    <property type="molecule type" value="Genomic_DNA"/>
</dbReference>
<sequence>MRRLISCFLFCLVINKIQAQPWNDKTHLTHQDSLRGSVTPEREWWDVLYYAITIKPDFLSKTINGFNTIKYKVLTKDNKGIMQIDLQRPLKIDSVKLGNNRKVSFKNEMNVWYLNLPGHQSDIDSITIYYSGSPHQAANPPWDGGWVWTTDSLGRPWMTVACQGIGASTWYPCKDLQSDEPELGASLTMIVPDTLVAVGNGRLEFEKQIDSHTKKYKWYVVSPINNYAICPYIGKYVNIKEVYEGLKGPLNLSYWVLDYNYVKAQSHMLPQVHLMMKSFEHWFGAYPFYEDGFKMVDAPGYGMEHQSGIAYGNGYVNGNHAVDYSGTGFGMKWDFLIVHESAHEWFGNSITAKDPADKWIHESFACYADILYMKDYFSDSAGNEYVIGTRDNIKNDEPAIGLYNIGKEGGSDMYPKGRNMLHMIRYIINDDEKFRQILIGMNKEFYHQTVTTKQIENYINEKSGIDFSAIFDQYLRTTNIPEFEYKVSGNELQYRFINCVKDFSMPVKIIADEYFWIKPTESWQSLKLESQPKKLYVDRNFYITSVVL</sequence>
<reference evidence="3 4" key="1">
    <citation type="submission" date="2016-10" db="EMBL/GenBank/DDBJ databases">
        <authorList>
            <person name="de Groot N.N."/>
        </authorList>
    </citation>
    <scope>NUCLEOTIDE SEQUENCE [LARGE SCALE GENOMIC DNA]</scope>
    <source>
        <strain evidence="3 4">DSM 21039</strain>
    </source>
</reference>
<protein>
    <submittedName>
        <fullName evidence="3">Peptidase family M1</fullName>
    </submittedName>
</protein>
<organism evidence="3 4">
    <name type="scientific">Chitinophaga rupis</name>
    <dbReference type="NCBI Taxonomy" id="573321"/>
    <lineage>
        <taxon>Bacteria</taxon>
        <taxon>Pseudomonadati</taxon>
        <taxon>Bacteroidota</taxon>
        <taxon>Chitinophagia</taxon>
        <taxon>Chitinophagales</taxon>
        <taxon>Chitinophagaceae</taxon>
        <taxon>Chitinophaga</taxon>
    </lineage>
</organism>
<gene>
    <name evidence="3" type="ORF">SAMN04488505_11089</name>
</gene>
<evidence type="ECO:0000259" key="2">
    <source>
        <dbReference type="Pfam" id="PF01433"/>
    </source>
</evidence>
<feature type="signal peptide" evidence="1">
    <location>
        <begin position="1"/>
        <end position="19"/>
    </location>
</feature>
<dbReference type="GO" id="GO:0008270">
    <property type="term" value="F:zinc ion binding"/>
    <property type="evidence" value="ECO:0007669"/>
    <property type="project" value="InterPro"/>
</dbReference>
<keyword evidence="4" id="KW-1185">Reference proteome</keyword>
<dbReference type="Gene3D" id="2.60.40.1730">
    <property type="entry name" value="tricorn interacting facor f3 domain"/>
    <property type="match status" value="1"/>
</dbReference>
<dbReference type="STRING" id="573321.SAMN04488505_11089"/>
<dbReference type="GO" id="GO:0005615">
    <property type="term" value="C:extracellular space"/>
    <property type="evidence" value="ECO:0007669"/>
    <property type="project" value="TreeGrafter"/>
</dbReference>
<evidence type="ECO:0000313" key="3">
    <source>
        <dbReference type="EMBL" id="SEN41088.1"/>
    </source>
</evidence>
<dbReference type="InterPro" id="IPR014782">
    <property type="entry name" value="Peptidase_M1_dom"/>
</dbReference>
<evidence type="ECO:0000256" key="1">
    <source>
        <dbReference type="SAM" id="SignalP"/>
    </source>
</evidence>
<dbReference type="Gene3D" id="1.10.390.10">
    <property type="entry name" value="Neutral Protease Domain 2"/>
    <property type="match status" value="1"/>
</dbReference>
<proteinExistence type="predicted"/>
<dbReference type="InterPro" id="IPR042097">
    <property type="entry name" value="Aminopeptidase_N-like_N_sf"/>
</dbReference>
<dbReference type="GO" id="GO:0005737">
    <property type="term" value="C:cytoplasm"/>
    <property type="evidence" value="ECO:0007669"/>
    <property type="project" value="TreeGrafter"/>
</dbReference>
<dbReference type="PANTHER" id="PTHR11533:SF174">
    <property type="entry name" value="PUROMYCIN-SENSITIVE AMINOPEPTIDASE-RELATED"/>
    <property type="match status" value="1"/>
</dbReference>
<evidence type="ECO:0000313" key="4">
    <source>
        <dbReference type="Proteomes" id="UP000198984"/>
    </source>
</evidence>
<dbReference type="Pfam" id="PF01433">
    <property type="entry name" value="Peptidase_M1"/>
    <property type="match status" value="1"/>
</dbReference>
<dbReference type="AlphaFoldDB" id="A0A1H8GCQ1"/>
<dbReference type="SUPFAM" id="SSF63737">
    <property type="entry name" value="Leukotriene A4 hydrolase N-terminal domain"/>
    <property type="match status" value="1"/>
</dbReference>
<feature type="domain" description="Peptidase M1 membrane alanine aminopeptidase" evidence="2">
    <location>
        <begin position="335"/>
        <end position="474"/>
    </location>
</feature>